<comment type="caution">
    <text evidence="10">The sequence shown here is derived from an EMBL/GenBank/DDBJ whole genome shotgun (WGS) entry which is preliminary data.</text>
</comment>
<dbReference type="Gene3D" id="3.40.190.10">
    <property type="entry name" value="Periplasmic binding protein-like II"/>
    <property type="match status" value="1"/>
</dbReference>
<dbReference type="Proteomes" id="UP001589818">
    <property type="component" value="Unassembled WGS sequence"/>
</dbReference>
<keyword evidence="11" id="KW-1185">Reference proteome</keyword>
<evidence type="ECO:0000256" key="6">
    <source>
        <dbReference type="ARBA" id="ARBA00023139"/>
    </source>
</evidence>
<sequence>MSYKSDRPSFQDRLDHFVNVIRTEIVNGIRQEGTYLPAESTLAKQFQLSNKSIRKGLDQLVDEGLIVKIDRVGSMVTTRAKETITLNFGCSLSLTTDFLIDELITLYMQRNPGIRVRRITLNHLSYVKSGEEMIANGLLDVVAFNSPQFQEWTEEGLTPLLEPLTPDPALYPIAEEAFQFDGATYAKPVSFSPVVLCYNKRHFADAGLHEPDSYWTWDDLIDASVKLAKLRDRHGIYFLPASENRYPVFLLQGIGNPPVGSEVNPRMMEGLRKLNELIGNREVFPNYWAQGNDETIQLFAEGQVSVILCTYFNLNELAHLPLDYDICPLPSLRRGDPQKTLLLSIGMSLVRHSKSKEAARQFVEFLSSSTAQNLIRDRTISIPARKEAAERPPIDGLKCPSRYAMFREMLPSFAYHSDIGLPMKSLRILSKWLKEYWSDMITEKTLHENMGELFAAGGKSSNPPTKSTVQ</sequence>
<dbReference type="InterPro" id="IPR036390">
    <property type="entry name" value="WH_DNA-bd_sf"/>
</dbReference>
<keyword evidence="6" id="KW-0564">Palmitate</keyword>
<dbReference type="PANTHER" id="PTHR43649">
    <property type="entry name" value="ARABINOSE-BINDING PROTEIN-RELATED"/>
    <property type="match status" value="1"/>
</dbReference>
<dbReference type="RefSeq" id="WP_204819217.1">
    <property type="nucleotide sequence ID" value="NZ_JANHOF010000003.1"/>
</dbReference>
<evidence type="ECO:0000256" key="5">
    <source>
        <dbReference type="ARBA" id="ARBA00023136"/>
    </source>
</evidence>
<dbReference type="InterPro" id="IPR050490">
    <property type="entry name" value="Bact_solute-bd_prot1"/>
</dbReference>
<keyword evidence="8" id="KW-0449">Lipoprotein</keyword>
<dbReference type="PRINTS" id="PR00035">
    <property type="entry name" value="HTHGNTR"/>
</dbReference>
<dbReference type="SUPFAM" id="SSF53850">
    <property type="entry name" value="Periplasmic binding protein-like II"/>
    <property type="match status" value="1"/>
</dbReference>
<keyword evidence="3" id="KW-0805">Transcription regulation</keyword>
<protein>
    <submittedName>
        <fullName evidence="10">Extracellular solute-binding protein</fullName>
    </submittedName>
</protein>
<gene>
    <name evidence="10" type="ORF">ACFFJ8_02935</name>
</gene>
<keyword evidence="7" id="KW-0804">Transcription</keyword>
<evidence type="ECO:0000313" key="11">
    <source>
        <dbReference type="Proteomes" id="UP001589818"/>
    </source>
</evidence>
<dbReference type="InterPro" id="IPR006059">
    <property type="entry name" value="SBP"/>
</dbReference>
<evidence type="ECO:0000313" key="10">
    <source>
        <dbReference type="EMBL" id="MFC0390326.1"/>
    </source>
</evidence>
<evidence type="ECO:0000256" key="4">
    <source>
        <dbReference type="ARBA" id="ARBA00023125"/>
    </source>
</evidence>
<dbReference type="SMART" id="SM00345">
    <property type="entry name" value="HTH_GNTR"/>
    <property type="match status" value="1"/>
</dbReference>
<feature type="domain" description="HTH gntR-type" evidence="9">
    <location>
        <begin position="11"/>
        <end position="79"/>
    </location>
</feature>
<dbReference type="InterPro" id="IPR000524">
    <property type="entry name" value="Tscrpt_reg_HTH_GntR"/>
</dbReference>
<name>A0ABV6J3J9_9BACL</name>
<evidence type="ECO:0000256" key="2">
    <source>
        <dbReference type="ARBA" id="ARBA00022729"/>
    </source>
</evidence>
<dbReference type="InterPro" id="IPR036388">
    <property type="entry name" value="WH-like_DNA-bd_sf"/>
</dbReference>
<dbReference type="PROSITE" id="PS50949">
    <property type="entry name" value="HTH_GNTR"/>
    <property type="match status" value="1"/>
</dbReference>
<keyword evidence="2" id="KW-0732">Signal</keyword>
<dbReference type="Pfam" id="PF00392">
    <property type="entry name" value="GntR"/>
    <property type="match status" value="1"/>
</dbReference>
<evidence type="ECO:0000256" key="3">
    <source>
        <dbReference type="ARBA" id="ARBA00023015"/>
    </source>
</evidence>
<evidence type="ECO:0000259" key="9">
    <source>
        <dbReference type="PROSITE" id="PS50949"/>
    </source>
</evidence>
<keyword evidence="1" id="KW-1003">Cell membrane</keyword>
<dbReference type="Gene3D" id="1.10.10.10">
    <property type="entry name" value="Winged helix-like DNA-binding domain superfamily/Winged helix DNA-binding domain"/>
    <property type="match status" value="1"/>
</dbReference>
<dbReference type="Pfam" id="PF01547">
    <property type="entry name" value="SBP_bac_1"/>
    <property type="match status" value="1"/>
</dbReference>
<evidence type="ECO:0000256" key="7">
    <source>
        <dbReference type="ARBA" id="ARBA00023163"/>
    </source>
</evidence>
<keyword evidence="4" id="KW-0238">DNA-binding</keyword>
<accession>A0ABV6J3J9</accession>
<organism evidence="10 11">
    <name type="scientific">Paenibacillus mendelii</name>
    <dbReference type="NCBI Taxonomy" id="206163"/>
    <lineage>
        <taxon>Bacteria</taxon>
        <taxon>Bacillati</taxon>
        <taxon>Bacillota</taxon>
        <taxon>Bacilli</taxon>
        <taxon>Bacillales</taxon>
        <taxon>Paenibacillaceae</taxon>
        <taxon>Paenibacillus</taxon>
    </lineage>
</organism>
<proteinExistence type="predicted"/>
<evidence type="ECO:0000256" key="1">
    <source>
        <dbReference type="ARBA" id="ARBA00022475"/>
    </source>
</evidence>
<keyword evidence="5" id="KW-0472">Membrane</keyword>
<dbReference type="EMBL" id="JBHLVF010000006">
    <property type="protein sequence ID" value="MFC0390326.1"/>
    <property type="molecule type" value="Genomic_DNA"/>
</dbReference>
<reference evidence="10 11" key="1">
    <citation type="submission" date="2024-09" db="EMBL/GenBank/DDBJ databases">
        <authorList>
            <person name="Sun Q."/>
            <person name="Mori K."/>
        </authorList>
    </citation>
    <scope>NUCLEOTIDE SEQUENCE [LARGE SCALE GENOMIC DNA]</scope>
    <source>
        <strain evidence="10 11">CCM 4839</strain>
    </source>
</reference>
<evidence type="ECO:0000256" key="8">
    <source>
        <dbReference type="ARBA" id="ARBA00023288"/>
    </source>
</evidence>
<dbReference type="PANTHER" id="PTHR43649:SF33">
    <property type="entry name" value="POLYGALACTURONAN_RHAMNOGALACTURONAN-BINDING PROTEIN YTCQ"/>
    <property type="match status" value="1"/>
</dbReference>
<dbReference type="SUPFAM" id="SSF46785">
    <property type="entry name" value="Winged helix' DNA-binding domain"/>
    <property type="match status" value="1"/>
</dbReference>